<feature type="coiled-coil region" evidence="1">
    <location>
        <begin position="585"/>
        <end position="656"/>
    </location>
</feature>
<dbReference type="EMBL" id="VZTO01001639">
    <property type="protein sequence ID" value="NXT17975.1"/>
    <property type="molecule type" value="Genomic_DNA"/>
</dbReference>
<accession>A0A7L3AIJ7</accession>
<evidence type="ECO:0000313" key="4">
    <source>
        <dbReference type="EMBL" id="NXT17975.1"/>
    </source>
</evidence>
<dbReference type="Proteomes" id="UP000536260">
    <property type="component" value="Unassembled WGS sequence"/>
</dbReference>
<feature type="region of interest" description="Disordered" evidence="2">
    <location>
        <begin position="315"/>
        <end position="450"/>
    </location>
</feature>
<feature type="compositionally biased region" description="Basic and acidic residues" evidence="2">
    <location>
        <begin position="177"/>
        <end position="187"/>
    </location>
</feature>
<feature type="region of interest" description="Disordered" evidence="2">
    <location>
        <begin position="1034"/>
        <end position="1063"/>
    </location>
</feature>
<keyword evidence="5" id="KW-1185">Reference proteome</keyword>
<protein>
    <submittedName>
        <fullName evidence="4">FBF1 factor</fullName>
    </submittedName>
</protein>
<dbReference type="PANTHER" id="PTHR33689:SF1">
    <property type="entry name" value="FAS-BINDING FACTOR 1"/>
    <property type="match status" value="1"/>
</dbReference>
<dbReference type="GO" id="GO:0090162">
    <property type="term" value="P:establishment of epithelial cell polarity"/>
    <property type="evidence" value="ECO:0007669"/>
    <property type="project" value="InterPro"/>
</dbReference>
<feature type="region of interest" description="Disordered" evidence="2">
    <location>
        <begin position="1"/>
        <end position="30"/>
    </location>
</feature>
<feature type="coiled-coil region" evidence="1">
    <location>
        <begin position="710"/>
        <end position="823"/>
    </location>
</feature>
<feature type="region of interest" description="Disordered" evidence="2">
    <location>
        <begin position="953"/>
        <end position="978"/>
    </location>
</feature>
<feature type="coiled-coil region" evidence="1">
    <location>
        <begin position="863"/>
        <end position="914"/>
    </location>
</feature>
<feature type="domain" description="Fas-binding factor 1 C-terminal" evidence="3">
    <location>
        <begin position="1002"/>
        <end position="1106"/>
    </location>
</feature>
<dbReference type="AlphaFoldDB" id="A0A7L3AIJ7"/>
<dbReference type="GO" id="GO:0060271">
    <property type="term" value="P:cilium assembly"/>
    <property type="evidence" value="ECO:0007669"/>
    <property type="project" value="InterPro"/>
</dbReference>
<organism evidence="4 5">
    <name type="scientific">Syrrhaptes paradoxus</name>
    <name type="common">Pallas's sandgrouse</name>
    <dbReference type="NCBI Taxonomy" id="302527"/>
    <lineage>
        <taxon>Eukaryota</taxon>
        <taxon>Metazoa</taxon>
        <taxon>Chordata</taxon>
        <taxon>Craniata</taxon>
        <taxon>Vertebrata</taxon>
        <taxon>Euteleostomi</taxon>
        <taxon>Archelosauria</taxon>
        <taxon>Archosauria</taxon>
        <taxon>Dinosauria</taxon>
        <taxon>Saurischia</taxon>
        <taxon>Theropoda</taxon>
        <taxon>Coelurosauria</taxon>
        <taxon>Aves</taxon>
        <taxon>Neognathae</taxon>
        <taxon>Neoaves</taxon>
        <taxon>Columbimorphae</taxon>
        <taxon>Pterocliformes</taxon>
        <taxon>Pteroclidae</taxon>
        <taxon>Syrrhaptes</taxon>
    </lineage>
</organism>
<feature type="region of interest" description="Disordered" evidence="2">
    <location>
        <begin position="109"/>
        <end position="146"/>
    </location>
</feature>
<name>A0A7L3AIJ7_9AVES</name>
<feature type="non-terminal residue" evidence="4">
    <location>
        <position position="1116"/>
    </location>
</feature>
<dbReference type="GO" id="GO:0097539">
    <property type="term" value="C:ciliary transition fiber"/>
    <property type="evidence" value="ECO:0007669"/>
    <property type="project" value="InterPro"/>
</dbReference>
<feature type="region of interest" description="Disordered" evidence="2">
    <location>
        <begin position="212"/>
        <end position="240"/>
    </location>
</feature>
<comment type="caution">
    <text evidence="4">The sequence shown here is derived from an EMBL/GenBank/DDBJ whole genome shotgun (WGS) entry which is preliminary data.</text>
</comment>
<feature type="region of interest" description="Disordered" evidence="2">
    <location>
        <begin position="45"/>
        <end position="82"/>
    </location>
</feature>
<evidence type="ECO:0000259" key="3">
    <source>
        <dbReference type="Pfam" id="PF21007"/>
    </source>
</evidence>
<dbReference type="GO" id="GO:0036064">
    <property type="term" value="C:ciliary basal body"/>
    <property type="evidence" value="ECO:0007669"/>
    <property type="project" value="TreeGrafter"/>
</dbReference>
<gene>
    <name evidence="4" type="primary">Fbf1</name>
    <name evidence="4" type="ORF">SYRPAR_R05450</name>
</gene>
<keyword evidence="1" id="KW-0175">Coiled coil</keyword>
<feature type="non-terminal residue" evidence="4">
    <location>
        <position position="1"/>
    </location>
</feature>
<feature type="compositionally biased region" description="Gly residues" evidence="2">
    <location>
        <begin position="55"/>
        <end position="67"/>
    </location>
</feature>
<feature type="region of interest" description="Disordered" evidence="2">
    <location>
        <begin position="270"/>
        <end position="302"/>
    </location>
</feature>
<proteinExistence type="predicted"/>
<evidence type="ECO:0000313" key="5">
    <source>
        <dbReference type="Proteomes" id="UP000536260"/>
    </source>
</evidence>
<reference evidence="4 5" key="1">
    <citation type="submission" date="2019-09" db="EMBL/GenBank/DDBJ databases">
        <title>Bird 10,000 Genomes (B10K) Project - Family phase.</title>
        <authorList>
            <person name="Zhang G."/>
        </authorList>
    </citation>
    <scope>NUCLEOTIDE SEQUENCE [LARGE SCALE GENOMIC DNA]</scope>
    <source>
        <strain evidence="4">B10K-DU-003-42</strain>
        <tissue evidence="4">Mixed tissue sample</tissue>
    </source>
</reference>
<feature type="compositionally biased region" description="Basic and acidic residues" evidence="2">
    <location>
        <begin position="125"/>
        <end position="138"/>
    </location>
</feature>
<feature type="compositionally biased region" description="Low complexity" evidence="2">
    <location>
        <begin position="394"/>
        <end position="411"/>
    </location>
</feature>
<feature type="compositionally biased region" description="Low complexity" evidence="2">
    <location>
        <begin position="339"/>
        <end position="348"/>
    </location>
</feature>
<feature type="coiled-coil region" evidence="1">
    <location>
        <begin position="520"/>
        <end position="554"/>
    </location>
</feature>
<dbReference type="PANTHER" id="PTHR33689">
    <property type="entry name" value="FAS-BINDING FACTOR 1"/>
    <property type="match status" value="1"/>
</dbReference>
<dbReference type="InterPro" id="IPR033561">
    <property type="entry name" value="FBF1"/>
</dbReference>
<feature type="region of interest" description="Disordered" evidence="2">
    <location>
        <begin position="173"/>
        <end position="195"/>
    </location>
</feature>
<evidence type="ECO:0000256" key="2">
    <source>
        <dbReference type="SAM" id="MobiDB-lite"/>
    </source>
</evidence>
<dbReference type="GO" id="GO:0005814">
    <property type="term" value="C:centriole"/>
    <property type="evidence" value="ECO:0007669"/>
    <property type="project" value="TreeGrafter"/>
</dbReference>
<feature type="domain" description="Fas-binding factor 1 C-terminal" evidence="3">
    <location>
        <begin position="537"/>
        <end position="969"/>
    </location>
</feature>
<evidence type="ECO:0000256" key="1">
    <source>
        <dbReference type="SAM" id="Coils"/>
    </source>
</evidence>
<dbReference type="InterPro" id="IPR049390">
    <property type="entry name" value="FBF1_C"/>
</dbReference>
<sequence>RSFPEDDLFSKLPAEDITAAEGSSTSEADPQALLQALKDMDDIEADLLGVSKHGSGPGKTTGKGPGKGESLEGGVKTAGKLLTPEKGKRRLCSFFHSLIDPLAGLLASEEQGAPEMPAPTGAKSSPEKTAEWSKEKEPPPSQPQLHTVALVRRKGELMFEDGGDDWMDALGFGNGLKGDEKRGKKAEEEELRPAGTKLEKLQGRGSMAQILEQPDTGERREFKLDKKHQKQPGKEEGWDEEDFVFGASQPRVASVPAGQMLRRSSVSRFLAENSSEWHLQPHSKPPPAVSRSPLQGSRARGDWLSWKDEGVIDAELPSPAKASPTVSFPSPAAARQPGPASRLPAPEEAAARRDMQEEEDWLSALLSRKKAQVKARESNAEPSEAPGEGLDPCSPVSQPAASAGAPQQAAALQDTAASTDGCRRPVPWLSTPKPASARPSEAAKGDPCRDASALVPTALFPSEQEMQGPAPLAQVGLLGLDLLSPSPQAESPALGLLQERRLGAATAPLGEDASGCRALLLSAQARVAELESQVRTLELERTQHKLLLESLQKRHQDDLDLLESSARSQVKLVEETYRQREEWLRQDKEQLVARLLSQSQDAEQSRAELLAQHQQRLATLEQQNALELERLRELHRVSVQEMHKDHEDQLQRLKQLKDWEVEAVTSAFSPIRSLSGVTGQLEKFCGDLHELSHRVEAVHRTTAEELATGARQRDQQLQMLQDRLSQQQRDMEEERSRFQEVMATMEARLDKQTRLLEQERWKATAEQSKAESLQRSLEEERQMLTQQLSVQRAELERAKSALLEEQKSVMQKCSEEQRKLMAEWAELHTQQRLRKERIEGDMDRTLQRDSQREGSILSLAKEQAELKSRSHALEAQKEQLVRDRELLDEAWQELRLEKEKVKGAMLRVQQQQEEVKSMMEVSEASALQFTAVRRPAAKPECAQAAEQLQVMQQPLEQQKQQEQHLHQANTPSPSLLGLGLPCQGSAPLLTASLSPFLPGTGQECLGMAHQRRQLQQLRQELPSNATALLTAEQDLSAPTRGLSSTLCSPPPGRVLPRHSPGGRTETLAAAGSAGLHATLLLLLTHWAQQDHDFLEEEQFFLESLKKAPYNTSSWSG</sequence>
<dbReference type="Pfam" id="PF21007">
    <property type="entry name" value="FBF1"/>
    <property type="match status" value="2"/>
</dbReference>